<keyword evidence="2" id="KW-0964">Secreted</keyword>
<reference evidence="7 8" key="1">
    <citation type="journal article" date="2011" name="Science">
        <title>The ecoresponsive genome of Daphnia pulex.</title>
        <authorList>
            <person name="Colbourne J.K."/>
            <person name="Pfrender M.E."/>
            <person name="Gilbert D."/>
            <person name="Thomas W.K."/>
            <person name="Tucker A."/>
            <person name="Oakley T.H."/>
            <person name="Tokishita S."/>
            <person name="Aerts A."/>
            <person name="Arnold G.J."/>
            <person name="Basu M.K."/>
            <person name="Bauer D.J."/>
            <person name="Caceres C.E."/>
            <person name="Carmel L."/>
            <person name="Casola C."/>
            <person name="Choi J.H."/>
            <person name="Detter J.C."/>
            <person name="Dong Q."/>
            <person name="Dusheyko S."/>
            <person name="Eads B.D."/>
            <person name="Frohlich T."/>
            <person name="Geiler-Samerotte K.A."/>
            <person name="Gerlach D."/>
            <person name="Hatcher P."/>
            <person name="Jogdeo S."/>
            <person name="Krijgsveld J."/>
            <person name="Kriventseva E.V."/>
            <person name="Kultz D."/>
            <person name="Laforsch C."/>
            <person name="Lindquist E."/>
            <person name="Lopez J."/>
            <person name="Manak J.R."/>
            <person name="Muller J."/>
            <person name="Pangilinan J."/>
            <person name="Patwardhan R.P."/>
            <person name="Pitluck S."/>
            <person name="Pritham E.J."/>
            <person name="Rechtsteiner A."/>
            <person name="Rho M."/>
            <person name="Rogozin I.B."/>
            <person name="Sakarya O."/>
            <person name="Salamov A."/>
            <person name="Schaack S."/>
            <person name="Shapiro H."/>
            <person name="Shiga Y."/>
            <person name="Skalitzky C."/>
            <person name="Smith Z."/>
            <person name="Souvorov A."/>
            <person name="Sung W."/>
            <person name="Tang Z."/>
            <person name="Tsuchiya D."/>
            <person name="Tu H."/>
            <person name="Vos H."/>
            <person name="Wang M."/>
            <person name="Wolf Y.I."/>
            <person name="Yamagata H."/>
            <person name="Yamada T."/>
            <person name="Ye Y."/>
            <person name="Shaw J.R."/>
            <person name="Andrews J."/>
            <person name="Crease T.J."/>
            <person name="Tang H."/>
            <person name="Lucas S.M."/>
            <person name="Robertson H.M."/>
            <person name="Bork P."/>
            <person name="Koonin E.V."/>
            <person name="Zdobnov E.M."/>
            <person name="Grigoriev I.V."/>
            <person name="Lynch M."/>
            <person name="Boore J.L."/>
        </authorList>
    </citation>
    <scope>NUCLEOTIDE SEQUENCE [LARGE SCALE GENOMIC DNA]</scope>
</reference>
<sequence length="435" mass="48078">MANSAVVSHIVLLWVWICLATGSTGAAFSLEEEFLHLKENYIQMKQVVKNLESKVTELEAKVKQQDSLLTSLLREKNERTAATGFDSIPISTNQSAVAINGSLPSSCSDLRMMGHIWSGFYSVMGSAMMESVYCDFTKLPDYAGFQKWIGYADVKSTPVYFFVQTSNNSPANYPGPINFSTALLNAVFLFLCCGAFGLVASQDSDSLLGEQQASAQYYRPYNNRRPAYPVRRPAHNNYINRRPQRPIAAPSNTNYRPAPAPTTSTAKPSSAAATGTSCRSSNSYQQYGICWAADIQRLQISPSLTIENFVRFHKIHFYDDVLYSTSYRQQLCEQSRRFNSVGVLCITSASNHEDDEDDDDCFYQRAGGVSTSAAKSCINNDCICVVGDPYESIAANTKAPNDPFDAPMFQPGYWLAWTAGLNQHIKNTLAASGIY</sequence>
<evidence type="ECO:0000256" key="4">
    <source>
        <dbReference type="SAM" id="Coils"/>
    </source>
</evidence>
<accession>E9HD52</accession>
<dbReference type="EMBL" id="GL732622">
    <property type="protein sequence ID" value="EFX70347.1"/>
    <property type="molecule type" value="Genomic_DNA"/>
</dbReference>
<feature type="region of interest" description="Disordered" evidence="5">
    <location>
        <begin position="223"/>
        <end position="281"/>
    </location>
</feature>
<evidence type="ECO:0000313" key="8">
    <source>
        <dbReference type="Proteomes" id="UP000000305"/>
    </source>
</evidence>
<feature type="compositionally biased region" description="Low complexity" evidence="5">
    <location>
        <begin position="261"/>
        <end position="277"/>
    </location>
</feature>
<dbReference type="InParanoid" id="E9HD52"/>
<keyword evidence="4" id="KW-0175">Coiled coil</keyword>
<dbReference type="OrthoDB" id="6353756at2759"/>
<dbReference type="KEGG" id="dpx:DAPPUDRAFT_228384"/>
<proteinExistence type="predicted"/>
<dbReference type="HOGENOM" id="CLU_630476_0_0_1"/>
<evidence type="ECO:0000256" key="3">
    <source>
        <dbReference type="ARBA" id="ARBA00022729"/>
    </source>
</evidence>
<evidence type="ECO:0000256" key="2">
    <source>
        <dbReference type="ARBA" id="ARBA00022525"/>
    </source>
</evidence>
<gene>
    <name evidence="7" type="ORF">DAPPUDRAFT_228384</name>
</gene>
<organism evidence="7 8">
    <name type="scientific">Daphnia pulex</name>
    <name type="common">Water flea</name>
    <dbReference type="NCBI Taxonomy" id="6669"/>
    <lineage>
        <taxon>Eukaryota</taxon>
        <taxon>Metazoa</taxon>
        <taxon>Ecdysozoa</taxon>
        <taxon>Arthropoda</taxon>
        <taxon>Crustacea</taxon>
        <taxon>Branchiopoda</taxon>
        <taxon>Diplostraca</taxon>
        <taxon>Cladocera</taxon>
        <taxon>Anomopoda</taxon>
        <taxon>Daphniidae</taxon>
        <taxon>Daphnia</taxon>
    </lineage>
</organism>
<keyword evidence="8" id="KW-1185">Reference proteome</keyword>
<evidence type="ECO:0000256" key="5">
    <source>
        <dbReference type="SAM" id="MobiDB-lite"/>
    </source>
</evidence>
<evidence type="ECO:0000256" key="6">
    <source>
        <dbReference type="SAM" id="SignalP"/>
    </source>
</evidence>
<evidence type="ECO:0000256" key="1">
    <source>
        <dbReference type="ARBA" id="ARBA00004613"/>
    </source>
</evidence>
<dbReference type="PANTHER" id="PTHR22923:SF62">
    <property type="entry name" value="CVP18"/>
    <property type="match status" value="1"/>
</dbReference>
<feature type="coiled-coil region" evidence="4">
    <location>
        <begin position="41"/>
        <end position="75"/>
    </location>
</feature>
<dbReference type="AlphaFoldDB" id="E9HD52"/>
<dbReference type="InterPro" id="IPR050822">
    <property type="entry name" value="Cerebellin_Synaptic_Org"/>
</dbReference>
<dbReference type="PANTHER" id="PTHR22923">
    <property type="entry name" value="CEREBELLIN-RELATED"/>
    <property type="match status" value="1"/>
</dbReference>
<dbReference type="Proteomes" id="UP000000305">
    <property type="component" value="Unassembled WGS sequence"/>
</dbReference>
<feature type="signal peptide" evidence="6">
    <location>
        <begin position="1"/>
        <end position="26"/>
    </location>
</feature>
<evidence type="ECO:0000313" key="7">
    <source>
        <dbReference type="EMBL" id="EFX70347.1"/>
    </source>
</evidence>
<feature type="chain" id="PRO_5003241052" evidence="6">
    <location>
        <begin position="27"/>
        <end position="435"/>
    </location>
</feature>
<name>E9HD52_DAPPU</name>
<keyword evidence="3 6" id="KW-0732">Signal</keyword>
<protein>
    <submittedName>
        <fullName evidence="7">Uncharacterized protein</fullName>
    </submittedName>
</protein>
<comment type="subcellular location">
    <subcellularLocation>
        <location evidence="1">Secreted</location>
    </subcellularLocation>
</comment>
<dbReference type="GO" id="GO:0005615">
    <property type="term" value="C:extracellular space"/>
    <property type="evidence" value="ECO:0000318"/>
    <property type="project" value="GO_Central"/>
</dbReference>